<dbReference type="AlphaFoldDB" id="A0A437JKN1"/>
<comment type="caution">
    <text evidence="1">The sequence shown here is derived from an EMBL/GenBank/DDBJ whole genome shotgun (WGS) entry which is preliminary data.</text>
</comment>
<gene>
    <name evidence="1" type="ORF">ENE75_24360</name>
</gene>
<evidence type="ECO:0000313" key="1">
    <source>
        <dbReference type="EMBL" id="RVT47218.1"/>
    </source>
</evidence>
<reference evidence="1 2" key="1">
    <citation type="submission" date="2019-01" db="EMBL/GenBank/DDBJ databases">
        <authorList>
            <person name="Chen W.-M."/>
        </authorList>
    </citation>
    <scope>NUCLEOTIDE SEQUENCE [LARGE SCALE GENOMIC DNA]</scope>
    <source>
        <strain evidence="1 2">ICH-3</strain>
    </source>
</reference>
<dbReference type="EMBL" id="SACT01000022">
    <property type="protein sequence ID" value="RVT47218.1"/>
    <property type="molecule type" value="Genomic_DNA"/>
</dbReference>
<sequence length="129" mass="14479">MAALELVHRHDLDEIEDVLRSAGVRDDLVWKLTLLIPSAFAAARYEPEGIEFPTHFQVGSKSELRSLPYSGEAAYVEARKLADRWIAEGRHSFVSRILDWSAEAKGINQAIEQGLTPTRMASVHHGDVW</sequence>
<protein>
    <submittedName>
        <fullName evidence="1">Uncharacterized protein</fullName>
    </submittedName>
</protein>
<name>A0A437JKN1_9BURK</name>
<proteinExistence type="predicted"/>
<dbReference type="Proteomes" id="UP000288178">
    <property type="component" value="Unassembled WGS sequence"/>
</dbReference>
<evidence type="ECO:0000313" key="2">
    <source>
        <dbReference type="Proteomes" id="UP000288178"/>
    </source>
</evidence>
<organism evidence="1 2">
    <name type="scientific">Rubrivivax albus</name>
    <dbReference type="NCBI Taxonomy" id="2499835"/>
    <lineage>
        <taxon>Bacteria</taxon>
        <taxon>Pseudomonadati</taxon>
        <taxon>Pseudomonadota</taxon>
        <taxon>Betaproteobacteria</taxon>
        <taxon>Burkholderiales</taxon>
        <taxon>Sphaerotilaceae</taxon>
        <taxon>Rubrivivax</taxon>
    </lineage>
</organism>
<accession>A0A437JKN1</accession>
<keyword evidence="2" id="KW-1185">Reference proteome</keyword>